<evidence type="ECO:0000313" key="2">
    <source>
        <dbReference type="EMBL" id="AFE03752.1"/>
    </source>
</evidence>
<gene>
    <name evidence="2" type="ordered locus">COCOR_00864</name>
</gene>
<evidence type="ECO:0000256" key="1">
    <source>
        <dbReference type="SAM" id="Phobius"/>
    </source>
</evidence>
<organism evidence="2 3">
    <name type="scientific">Corallococcus coralloides (strain ATCC 25202 / DSM 2259 / NBRC 100086 / M2)</name>
    <name type="common">Myxococcus coralloides</name>
    <dbReference type="NCBI Taxonomy" id="1144275"/>
    <lineage>
        <taxon>Bacteria</taxon>
        <taxon>Pseudomonadati</taxon>
        <taxon>Myxococcota</taxon>
        <taxon>Myxococcia</taxon>
        <taxon>Myxococcales</taxon>
        <taxon>Cystobacterineae</taxon>
        <taxon>Myxococcaceae</taxon>
        <taxon>Corallococcus</taxon>
    </lineage>
</organism>
<dbReference type="EMBL" id="CP003389">
    <property type="protein sequence ID" value="AFE03752.1"/>
    <property type="molecule type" value="Genomic_DNA"/>
</dbReference>
<keyword evidence="1" id="KW-1133">Transmembrane helix</keyword>
<reference evidence="2 3" key="1">
    <citation type="journal article" date="2012" name="J. Bacteriol.">
        <title>Complete Genome Sequence of the Fruiting Myxobacterium Corallococcus coralloides DSM 2259.</title>
        <authorList>
            <person name="Huntley S."/>
            <person name="Zhang Y."/>
            <person name="Treuner-Lange A."/>
            <person name="Kneip S."/>
            <person name="Sensen C.W."/>
            <person name="Sogaard-Andersen L."/>
        </authorList>
    </citation>
    <scope>NUCLEOTIDE SEQUENCE [LARGE SCALE GENOMIC DNA]</scope>
    <source>
        <strain evidence="3">ATCC 25202 / DSM 2259 / NBRC 100086 / M2</strain>
    </source>
</reference>
<dbReference type="Proteomes" id="UP000007587">
    <property type="component" value="Chromosome"/>
</dbReference>
<dbReference type="InParanoid" id="H8MK32"/>
<evidence type="ECO:0000313" key="3">
    <source>
        <dbReference type="Proteomes" id="UP000007587"/>
    </source>
</evidence>
<reference evidence="3" key="2">
    <citation type="submission" date="2012-03" db="EMBL/GenBank/DDBJ databases">
        <title>Genome sequence of the fruiting myxobacterium Corallococcus coralloides DSM 2259.</title>
        <authorList>
            <person name="Huntley S."/>
            <person name="Zhang Y."/>
            <person name="Treuner-Lange A."/>
            <person name="Sensen C.W."/>
            <person name="Sogaard-Andersen L."/>
        </authorList>
    </citation>
    <scope>NUCLEOTIDE SEQUENCE [LARGE SCALE GENOMIC DNA]</scope>
    <source>
        <strain evidence="3">ATCC 25202 / DSM 2259 / NBRC 100086 / M2</strain>
    </source>
</reference>
<sequence>MTSRLALFAALCLGSLLFGLSMLATAFRGVVALPVALGLGLGLLALVIVTLRRAPRWRNESAFTLSGSAWRWLSLAGALLSGLGATAVVLDKLALPLPFGECLGSSCEVSYSLTPLVFVSSFLGGWLVSAALLGAYGLLRAISSAAVWAVGVSVGTGAGLLYLIVHMGP</sequence>
<feature type="transmembrane region" description="Helical" evidence="1">
    <location>
        <begin position="116"/>
        <end position="139"/>
    </location>
</feature>
<feature type="transmembrane region" description="Helical" evidence="1">
    <location>
        <begin position="72"/>
        <end position="90"/>
    </location>
</feature>
<keyword evidence="3" id="KW-1185">Reference proteome</keyword>
<keyword evidence="1" id="KW-0812">Transmembrane</keyword>
<proteinExistence type="predicted"/>
<dbReference type="KEGG" id="ccx:COCOR_00864"/>
<dbReference type="HOGENOM" id="CLU_1575826_0_0_7"/>
<accession>H8MK32</accession>
<protein>
    <submittedName>
        <fullName evidence="2">Uncharacterized protein</fullName>
    </submittedName>
</protein>
<feature type="transmembrane region" description="Helical" evidence="1">
    <location>
        <begin position="33"/>
        <end position="51"/>
    </location>
</feature>
<keyword evidence="1" id="KW-0472">Membrane</keyword>
<name>H8MK32_CORCM</name>
<dbReference type="AlphaFoldDB" id="H8MK32"/>
<dbReference type="RefSeq" id="WP_014393715.1">
    <property type="nucleotide sequence ID" value="NC_017030.1"/>
</dbReference>
<feature type="transmembrane region" description="Helical" evidence="1">
    <location>
        <begin position="146"/>
        <end position="165"/>
    </location>
</feature>